<dbReference type="InterPro" id="IPR036397">
    <property type="entry name" value="RNaseH_sf"/>
</dbReference>
<dbReference type="GO" id="GO:0003676">
    <property type="term" value="F:nucleic acid binding"/>
    <property type="evidence" value="ECO:0007669"/>
    <property type="project" value="InterPro"/>
</dbReference>
<reference evidence="3 4" key="1">
    <citation type="journal article" date="2022" name="Nat. Genet.">
        <title>Improved pea reference genome and pan-genome highlight genomic features and evolutionary characteristics.</title>
        <authorList>
            <person name="Yang T."/>
            <person name="Liu R."/>
            <person name="Luo Y."/>
            <person name="Hu S."/>
            <person name="Wang D."/>
            <person name="Wang C."/>
            <person name="Pandey M.K."/>
            <person name="Ge S."/>
            <person name="Xu Q."/>
            <person name="Li N."/>
            <person name="Li G."/>
            <person name="Huang Y."/>
            <person name="Saxena R.K."/>
            <person name="Ji Y."/>
            <person name="Li M."/>
            <person name="Yan X."/>
            <person name="He Y."/>
            <person name="Liu Y."/>
            <person name="Wang X."/>
            <person name="Xiang C."/>
            <person name="Varshney R.K."/>
            <person name="Ding H."/>
            <person name="Gao S."/>
            <person name="Zong X."/>
        </authorList>
    </citation>
    <scope>NUCLEOTIDE SEQUENCE [LARGE SCALE GENOMIC DNA]</scope>
    <source>
        <strain evidence="3 4">cv. Zhongwan 6</strain>
    </source>
</reference>
<evidence type="ECO:0000313" key="3">
    <source>
        <dbReference type="EMBL" id="KAI5437576.1"/>
    </source>
</evidence>
<evidence type="ECO:0000313" key="4">
    <source>
        <dbReference type="Proteomes" id="UP001058974"/>
    </source>
</evidence>
<evidence type="ECO:0000256" key="1">
    <source>
        <dbReference type="ARBA" id="ARBA00022670"/>
    </source>
</evidence>
<dbReference type="PROSITE" id="PS50994">
    <property type="entry name" value="INTEGRASE"/>
    <property type="match status" value="1"/>
</dbReference>
<gene>
    <name evidence="3" type="ORF">KIW84_023624</name>
</gene>
<dbReference type="PANTHER" id="PTHR42648">
    <property type="entry name" value="TRANSPOSASE, PUTATIVE-RELATED"/>
    <property type="match status" value="1"/>
</dbReference>
<sequence>MVRVREISESLISVRDFVPLRNLIEIMLNALSEEYDPIVTTVNNKEDLGYLNKLESCLLAHELRLQKHRKAVLTKPVSVNLTQASPPSSYVTTDQSTDGMESFPLGTIHVNPNIFEFQCSFVLFSWSFLQSFHDDFTSNVSTLFGYVAPRPTPPPSPLPQAFLTGSDPNFINQWWYPDSGVSYHVTPDSSNLSDFISFPGSEQVFMGNVQGLSINPIGSMQFPLPNYPNISLTLHNLLLVPHITKTLINFCKFAQDNHVFFEFHPQFCLVKSQASSEILLPGFVGTDGLYKLPNPFSQLSKSFPSLNTCVSSSSETSNLSNSCNHELHSNHVNTPASISHNKYGLWHTCLGHPHHHAHAEVLKLGHMLIPLKPPAELCVSCYLGKSHMNSTSLSTTVYNHPLELVICDLWGPSPIQSSGGYTYFLTCVDAYSRFVSVFPLRLKSNTLTQFIQFKTMVELQFNCKIKGVQSDGE</sequence>
<dbReference type="Gene3D" id="3.30.420.10">
    <property type="entry name" value="Ribonuclease H-like superfamily/Ribonuclease H"/>
    <property type="match status" value="1"/>
</dbReference>
<keyword evidence="1" id="KW-0645">Protease</keyword>
<dbReference type="Proteomes" id="UP001058974">
    <property type="component" value="Chromosome 2"/>
</dbReference>
<dbReference type="GO" id="GO:0006508">
    <property type="term" value="P:proteolysis"/>
    <property type="evidence" value="ECO:0007669"/>
    <property type="project" value="UniProtKB-KW"/>
</dbReference>
<accession>A0A9D4YDG2</accession>
<dbReference type="EMBL" id="JAMSHJ010000002">
    <property type="protein sequence ID" value="KAI5437576.1"/>
    <property type="molecule type" value="Genomic_DNA"/>
</dbReference>
<evidence type="ECO:0000259" key="2">
    <source>
        <dbReference type="PROSITE" id="PS50994"/>
    </source>
</evidence>
<comment type="caution">
    <text evidence="3">The sequence shown here is derived from an EMBL/GenBank/DDBJ whole genome shotgun (WGS) entry which is preliminary data.</text>
</comment>
<name>A0A9D4YDG2_PEA</name>
<dbReference type="Pfam" id="PF22936">
    <property type="entry name" value="Pol_BBD"/>
    <property type="match status" value="1"/>
</dbReference>
<dbReference type="InterPro" id="IPR039537">
    <property type="entry name" value="Retrotran_Ty1/copia-like"/>
</dbReference>
<feature type="domain" description="Integrase catalytic" evidence="2">
    <location>
        <begin position="397"/>
        <end position="473"/>
    </location>
</feature>
<keyword evidence="4" id="KW-1185">Reference proteome</keyword>
<dbReference type="InterPro" id="IPR054722">
    <property type="entry name" value="PolX-like_BBD"/>
</dbReference>
<organism evidence="3 4">
    <name type="scientific">Pisum sativum</name>
    <name type="common">Garden pea</name>
    <name type="synonym">Lathyrus oleraceus</name>
    <dbReference type="NCBI Taxonomy" id="3888"/>
    <lineage>
        <taxon>Eukaryota</taxon>
        <taxon>Viridiplantae</taxon>
        <taxon>Streptophyta</taxon>
        <taxon>Embryophyta</taxon>
        <taxon>Tracheophyta</taxon>
        <taxon>Spermatophyta</taxon>
        <taxon>Magnoliopsida</taxon>
        <taxon>eudicotyledons</taxon>
        <taxon>Gunneridae</taxon>
        <taxon>Pentapetalae</taxon>
        <taxon>rosids</taxon>
        <taxon>fabids</taxon>
        <taxon>Fabales</taxon>
        <taxon>Fabaceae</taxon>
        <taxon>Papilionoideae</taxon>
        <taxon>50 kb inversion clade</taxon>
        <taxon>NPAAA clade</taxon>
        <taxon>Hologalegina</taxon>
        <taxon>IRL clade</taxon>
        <taxon>Fabeae</taxon>
        <taxon>Lathyrus</taxon>
    </lineage>
</organism>
<dbReference type="Gramene" id="Psat02G0362400-T1">
    <property type="protein sequence ID" value="KAI5437576.1"/>
    <property type="gene ID" value="KIW84_023624"/>
</dbReference>
<dbReference type="PANTHER" id="PTHR42648:SF26">
    <property type="entry name" value="INTEGRASE CATALYTIC DOMAIN-CONTAINING PROTEIN"/>
    <property type="match status" value="1"/>
</dbReference>
<dbReference type="GO" id="GO:0015074">
    <property type="term" value="P:DNA integration"/>
    <property type="evidence" value="ECO:0007669"/>
    <property type="project" value="InterPro"/>
</dbReference>
<dbReference type="GO" id="GO:0008233">
    <property type="term" value="F:peptidase activity"/>
    <property type="evidence" value="ECO:0007669"/>
    <property type="project" value="UniProtKB-KW"/>
</dbReference>
<dbReference type="InterPro" id="IPR001584">
    <property type="entry name" value="Integrase_cat-core"/>
</dbReference>
<protein>
    <recommendedName>
        <fullName evidence="2">Integrase catalytic domain-containing protein</fullName>
    </recommendedName>
</protein>
<keyword evidence="1" id="KW-0378">Hydrolase</keyword>
<dbReference type="SUPFAM" id="SSF53098">
    <property type="entry name" value="Ribonuclease H-like"/>
    <property type="match status" value="1"/>
</dbReference>
<proteinExistence type="predicted"/>
<dbReference type="InterPro" id="IPR012337">
    <property type="entry name" value="RNaseH-like_sf"/>
</dbReference>
<dbReference type="AlphaFoldDB" id="A0A9D4YDG2"/>